<keyword evidence="3" id="KW-0804">Transcription</keyword>
<dbReference type="SMART" id="SM00354">
    <property type="entry name" value="HTH_LACI"/>
    <property type="match status" value="1"/>
</dbReference>
<dbReference type="SUPFAM" id="SSF47413">
    <property type="entry name" value="lambda repressor-like DNA-binding domains"/>
    <property type="match status" value="1"/>
</dbReference>
<dbReference type="PANTHER" id="PTHR30146:SF153">
    <property type="entry name" value="LACTOSE OPERON REPRESSOR"/>
    <property type="match status" value="1"/>
</dbReference>
<evidence type="ECO:0000313" key="5">
    <source>
        <dbReference type="EMBL" id="EFG10024.1"/>
    </source>
</evidence>
<feature type="non-terminal residue" evidence="5">
    <location>
        <position position="67"/>
    </location>
</feature>
<evidence type="ECO:0000313" key="6">
    <source>
        <dbReference type="Proteomes" id="UP000002357"/>
    </source>
</evidence>
<dbReference type="Pfam" id="PF00356">
    <property type="entry name" value="LacI"/>
    <property type="match status" value="1"/>
</dbReference>
<dbReference type="RefSeq" id="WP_003962282.1">
    <property type="nucleotide sequence ID" value="NZ_CM000913.1"/>
</dbReference>
<accession>E2PW34</accession>
<keyword evidence="1" id="KW-0805">Transcription regulation</keyword>
<keyword evidence="6" id="KW-1185">Reference proteome</keyword>
<gene>
    <name evidence="5" type="ORF">SCLAV_4951</name>
</gene>
<dbReference type="PANTHER" id="PTHR30146">
    <property type="entry name" value="LACI-RELATED TRANSCRIPTIONAL REPRESSOR"/>
    <property type="match status" value="1"/>
</dbReference>
<dbReference type="EMBL" id="CM000913">
    <property type="protein sequence ID" value="EFG10024.1"/>
    <property type="molecule type" value="Genomic_DNA"/>
</dbReference>
<feature type="domain" description="HTH lacI-type" evidence="4">
    <location>
        <begin position="17"/>
        <end position="67"/>
    </location>
</feature>
<dbReference type="GO" id="GO:0000976">
    <property type="term" value="F:transcription cis-regulatory region binding"/>
    <property type="evidence" value="ECO:0007669"/>
    <property type="project" value="TreeGrafter"/>
</dbReference>
<evidence type="ECO:0000259" key="4">
    <source>
        <dbReference type="PROSITE" id="PS50932"/>
    </source>
</evidence>
<dbReference type="Proteomes" id="UP000002357">
    <property type="component" value="Chromosome"/>
</dbReference>
<dbReference type="Gene3D" id="1.10.260.40">
    <property type="entry name" value="lambda repressor-like DNA-binding domains"/>
    <property type="match status" value="1"/>
</dbReference>
<dbReference type="eggNOG" id="COG1609">
    <property type="taxonomic scope" value="Bacteria"/>
</dbReference>
<reference evidence="5 6" key="1">
    <citation type="journal article" date="2010" name="Genome Biol. Evol.">
        <title>The sequence of a 1.8-mb bacterial linear plasmid reveals a rich evolutionary reservoir of secondary metabolic pathways.</title>
        <authorList>
            <person name="Medema M.H."/>
            <person name="Trefzer A."/>
            <person name="Kovalchuk A."/>
            <person name="van den Berg M."/>
            <person name="Mueller U."/>
            <person name="Heijne W."/>
            <person name="Wu L."/>
            <person name="Alam M.T."/>
            <person name="Ronning C.M."/>
            <person name="Nierman W.C."/>
            <person name="Bovenberg R.A.L."/>
            <person name="Breitling R."/>
            <person name="Takano E."/>
        </authorList>
    </citation>
    <scope>NUCLEOTIDE SEQUENCE [LARGE SCALE GENOMIC DNA]</scope>
    <source>
        <strain evidence="6">ATCC 27064 / DSM 738 / JCM 4710 / NBRC 13307 / NCIMB 12785 / NRRL 3585 / VKM Ac-602</strain>
    </source>
</reference>
<dbReference type="InterPro" id="IPR000843">
    <property type="entry name" value="HTH_LacI"/>
</dbReference>
<name>E2PW34_STRCL</name>
<sequence>MTGTSAPPPYPEAVRPVGIKDVARAAGLSATTVSHALSGKGKVSADTRARVRGIADALGYRPAEPSR</sequence>
<dbReference type="CDD" id="cd01392">
    <property type="entry name" value="HTH_LacI"/>
    <property type="match status" value="1"/>
</dbReference>
<evidence type="ECO:0000256" key="2">
    <source>
        <dbReference type="ARBA" id="ARBA00023125"/>
    </source>
</evidence>
<dbReference type="PROSITE" id="PS50932">
    <property type="entry name" value="HTH_LACI_2"/>
    <property type="match status" value="1"/>
</dbReference>
<evidence type="ECO:0000256" key="3">
    <source>
        <dbReference type="ARBA" id="ARBA00023163"/>
    </source>
</evidence>
<proteinExistence type="predicted"/>
<protein>
    <submittedName>
        <fullName evidence="5">Putative transcriptional repressor GalR/LacI family</fullName>
    </submittedName>
</protein>
<dbReference type="AlphaFoldDB" id="E2PW34"/>
<organism evidence="5 6">
    <name type="scientific">Streptomyces clavuligerus</name>
    <dbReference type="NCBI Taxonomy" id="1901"/>
    <lineage>
        <taxon>Bacteria</taxon>
        <taxon>Bacillati</taxon>
        <taxon>Actinomycetota</taxon>
        <taxon>Actinomycetes</taxon>
        <taxon>Kitasatosporales</taxon>
        <taxon>Streptomycetaceae</taxon>
        <taxon>Streptomyces</taxon>
    </lineage>
</organism>
<evidence type="ECO:0000256" key="1">
    <source>
        <dbReference type="ARBA" id="ARBA00023015"/>
    </source>
</evidence>
<keyword evidence="2" id="KW-0238">DNA-binding</keyword>
<dbReference type="GO" id="GO:0003700">
    <property type="term" value="F:DNA-binding transcription factor activity"/>
    <property type="evidence" value="ECO:0007669"/>
    <property type="project" value="TreeGrafter"/>
</dbReference>
<dbReference type="InterPro" id="IPR010982">
    <property type="entry name" value="Lambda_DNA-bd_dom_sf"/>
</dbReference>